<reference evidence="6" key="1">
    <citation type="submission" date="2022-06" db="EMBL/GenBank/DDBJ databases">
        <title>Complete genome sequences of two strains of the flax pathogen Septoria linicola.</title>
        <authorList>
            <person name="Lapalu N."/>
            <person name="Simon A."/>
            <person name="Demenou B."/>
            <person name="Paumier D."/>
            <person name="Guillot M.-P."/>
            <person name="Gout L."/>
            <person name="Valade R."/>
        </authorList>
    </citation>
    <scope>NUCLEOTIDE SEQUENCE</scope>
    <source>
        <strain evidence="6">SE15195</strain>
    </source>
</reference>
<evidence type="ECO:0000313" key="6">
    <source>
        <dbReference type="EMBL" id="USW58790.1"/>
    </source>
</evidence>
<name>A0A9Q9B181_9PEZI</name>
<dbReference type="InterPro" id="IPR010497">
    <property type="entry name" value="Epoxide_hydro_N"/>
</dbReference>
<dbReference type="Gene3D" id="3.40.50.1820">
    <property type="entry name" value="alpha/beta hydrolase"/>
    <property type="match status" value="1"/>
</dbReference>
<feature type="active site" description="Proton donor" evidence="4">
    <location>
        <position position="312"/>
    </location>
</feature>
<feature type="active site" description="Nucleophile" evidence="4">
    <location>
        <position position="182"/>
    </location>
</feature>
<evidence type="ECO:0000313" key="7">
    <source>
        <dbReference type="Proteomes" id="UP001056384"/>
    </source>
</evidence>
<sequence length="378" mass="43581">MPEEDSAISRFKLAIPQATLDDLKLRLSLARWPDKQTVDDWSQGVPLAEIQDLCQYWQTSYNWKRCEELLNSYPQYTTTIDGVEIYFLHFQSRHKQALPMLVTHGWPGSVLEFRHVIDKLVDPDNGSTKEAFHLVIPALPGYAFSSKPTETGWNYDRTARAWAILMERLGYADKGWVAQGGDWGSHVTANLGHQAPRGLKAVHMNSIYFRPEKEIQTAAQDERGVKRAMALHHSRETTGYRGYSLQQSTRPQTLGYGLADSPIAQASWIFEKFRDWSHHNGNVETVLTKNDMLDTIMLYWLSNSSTSSARYYWENQPDTTAWSIDMPVGISWFPGDTSYAPKEWCERYWKNIMYWNETGKGGHFAAWEQPNIFVQELR</sequence>
<dbReference type="PIRSF" id="PIRSF001112">
    <property type="entry name" value="Epoxide_hydrolase"/>
    <property type="match status" value="1"/>
</dbReference>
<keyword evidence="7" id="KW-1185">Reference proteome</keyword>
<feature type="domain" description="Epoxide hydrolase N-terminal" evidence="5">
    <location>
        <begin position="9"/>
        <end position="113"/>
    </location>
</feature>
<gene>
    <name evidence="6" type="ORF">Slin15195_G121090</name>
</gene>
<proteinExistence type="inferred from homology"/>
<dbReference type="InterPro" id="IPR029058">
    <property type="entry name" value="AB_hydrolase_fold"/>
</dbReference>
<dbReference type="Proteomes" id="UP001056384">
    <property type="component" value="Chromosome 11"/>
</dbReference>
<dbReference type="InterPro" id="IPR000639">
    <property type="entry name" value="Epox_hydrolase-like"/>
</dbReference>
<evidence type="ECO:0000256" key="1">
    <source>
        <dbReference type="ARBA" id="ARBA00010088"/>
    </source>
</evidence>
<dbReference type="InterPro" id="IPR016292">
    <property type="entry name" value="Epoxide_hydrolase"/>
</dbReference>
<accession>A0A9Q9B181</accession>
<dbReference type="PANTHER" id="PTHR21661:SF35">
    <property type="entry name" value="EPOXIDE HYDROLASE"/>
    <property type="match status" value="1"/>
</dbReference>
<keyword evidence="3 6" id="KW-0378">Hydrolase</keyword>
<dbReference type="Pfam" id="PF06441">
    <property type="entry name" value="EHN"/>
    <property type="match status" value="1"/>
</dbReference>
<comment type="similarity">
    <text evidence="1">Belongs to the peptidase S33 family.</text>
</comment>
<feature type="active site" description="Proton acceptor" evidence="4">
    <location>
        <position position="363"/>
    </location>
</feature>
<evidence type="ECO:0000256" key="2">
    <source>
        <dbReference type="ARBA" id="ARBA00022797"/>
    </source>
</evidence>
<protein>
    <submittedName>
        <fullName evidence="6">Epoxide hydrolase, alpha/Beta hydrolase</fullName>
    </submittedName>
</protein>
<dbReference type="GO" id="GO:0004301">
    <property type="term" value="F:epoxide hydrolase activity"/>
    <property type="evidence" value="ECO:0007669"/>
    <property type="project" value="TreeGrafter"/>
</dbReference>
<dbReference type="EMBL" id="CP099428">
    <property type="protein sequence ID" value="USW58790.1"/>
    <property type="molecule type" value="Genomic_DNA"/>
</dbReference>
<dbReference type="PANTHER" id="PTHR21661">
    <property type="entry name" value="EPOXIDE HYDROLASE 1-RELATED"/>
    <property type="match status" value="1"/>
</dbReference>
<evidence type="ECO:0000256" key="3">
    <source>
        <dbReference type="ARBA" id="ARBA00022801"/>
    </source>
</evidence>
<organism evidence="6 7">
    <name type="scientific">Septoria linicola</name>
    <dbReference type="NCBI Taxonomy" id="215465"/>
    <lineage>
        <taxon>Eukaryota</taxon>
        <taxon>Fungi</taxon>
        <taxon>Dikarya</taxon>
        <taxon>Ascomycota</taxon>
        <taxon>Pezizomycotina</taxon>
        <taxon>Dothideomycetes</taxon>
        <taxon>Dothideomycetidae</taxon>
        <taxon>Mycosphaerellales</taxon>
        <taxon>Mycosphaerellaceae</taxon>
        <taxon>Septoria</taxon>
    </lineage>
</organism>
<keyword evidence="2" id="KW-0058">Aromatic hydrocarbons catabolism</keyword>
<dbReference type="SUPFAM" id="SSF53474">
    <property type="entry name" value="alpha/beta-Hydrolases"/>
    <property type="match status" value="1"/>
</dbReference>
<evidence type="ECO:0000256" key="4">
    <source>
        <dbReference type="PIRSR" id="PIRSR001112-1"/>
    </source>
</evidence>
<dbReference type="PRINTS" id="PR00412">
    <property type="entry name" value="EPOXHYDRLASE"/>
</dbReference>
<dbReference type="AlphaFoldDB" id="A0A9Q9B181"/>
<evidence type="ECO:0000259" key="5">
    <source>
        <dbReference type="Pfam" id="PF06441"/>
    </source>
</evidence>
<dbReference type="GO" id="GO:0097176">
    <property type="term" value="P:epoxide metabolic process"/>
    <property type="evidence" value="ECO:0007669"/>
    <property type="project" value="TreeGrafter"/>
</dbReference>